<keyword evidence="8" id="KW-0456">Lyase</keyword>
<dbReference type="EC" id="5.4.99.25" evidence="5"/>
<dbReference type="OrthoDB" id="9802309at2"/>
<keyword evidence="4 5" id="KW-0413">Isomerase</keyword>
<comment type="function">
    <text evidence="5">Responsible for synthesis of pseudouridine from uracil-55 in the psi GC loop of transfer RNAs.</text>
</comment>
<name>A0A3P8LB52_9BACT</name>
<evidence type="ECO:0000259" key="6">
    <source>
        <dbReference type="Pfam" id="PF01509"/>
    </source>
</evidence>
<dbReference type="PANTHER" id="PTHR13767">
    <property type="entry name" value="TRNA-PSEUDOURIDINE SYNTHASE"/>
    <property type="match status" value="1"/>
</dbReference>
<keyword evidence="3 5" id="KW-0819">tRNA processing</keyword>
<dbReference type="GO" id="GO:0003723">
    <property type="term" value="F:RNA binding"/>
    <property type="evidence" value="ECO:0007669"/>
    <property type="project" value="InterPro"/>
</dbReference>
<evidence type="ECO:0000313" key="9">
    <source>
        <dbReference type="Proteomes" id="UP000280036"/>
    </source>
</evidence>
<evidence type="ECO:0000313" key="7">
    <source>
        <dbReference type="EMBL" id="UUD34951.1"/>
    </source>
</evidence>
<dbReference type="GO" id="GO:0016829">
    <property type="term" value="F:lyase activity"/>
    <property type="evidence" value="ECO:0007669"/>
    <property type="project" value="UniProtKB-KW"/>
</dbReference>
<evidence type="ECO:0000256" key="3">
    <source>
        <dbReference type="ARBA" id="ARBA00022694"/>
    </source>
</evidence>
<dbReference type="GO" id="GO:1990481">
    <property type="term" value="P:mRNA pseudouridine synthesis"/>
    <property type="evidence" value="ECO:0007669"/>
    <property type="project" value="TreeGrafter"/>
</dbReference>
<dbReference type="SUPFAM" id="SSF55120">
    <property type="entry name" value="Pseudouridine synthase"/>
    <property type="match status" value="1"/>
</dbReference>
<evidence type="ECO:0000256" key="1">
    <source>
        <dbReference type="ARBA" id="ARBA00000385"/>
    </source>
</evidence>
<sequence length="281" mass="32032">MFYLLRKPKGISSFSCIRNFAKKMNIKKIGHSGTLDPLASGLLLCASDEDTKLISYISHKSKTYIAKIKFGQQTSTYDAEGEITNSSQVKITSDDLEKINNWFLEQNCQIPPIYSAKKINGTRSYQLARDGKNVKLDNQNIKIYSSKILNFDYQKQELIVELEVSYGTYIRSLSNDVGIAFNTYSYMSDLERIKIGDLSISNKTVEYCEVDKSNLFDIKFYCATEQEILDLKVGRIIESKKVLEDGKYLLVNKQKENSLILGILESKDSKLKVIKLFGNRL</sequence>
<evidence type="ECO:0000313" key="10">
    <source>
        <dbReference type="Proteomes" id="UP001058569"/>
    </source>
</evidence>
<dbReference type="Pfam" id="PF01509">
    <property type="entry name" value="TruB_N"/>
    <property type="match status" value="1"/>
</dbReference>
<accession>A0A3P8LB52</accession>
<evidence type="ECO:0000313" key="8">
    <source>
        <dbReference type="EMBL" id="VDR42221.1"/>
    </source>
</evidence>
<dbReference type="RefSeq" id="WP_126118432.1">
    <property type="nucleotide sequence ID" value="NZ_CP101806.1"/>
</dbReference>
<feature type="active site" description="Nucleophile" evidence="5">
    <location>
        <position position="36"/>
    </location>
</feature>
<dbReference type="InterPro" id="IPR020103">
    <property type="entry name" value="PsdUridine_synth_cat_dom_sf"/>
</dbReference>
<dbReference type="GO" id="GO:0031119">
    <property type="term" value="P:tRNA pseudouridine synthesis"/>
    <property type="evidence" value="ECO:0007669"/>
    <property type="project" value="UniProtKB-UniRule"/>
</dbReference>
<dbReference type="AlphaFoldDB" id="A0A3P8LB52"/>
<evidence type="ECO:0000256" key="2">
    <source>
        <dbReference type="ARBA" id="ARBA00005642"/>
    </source>
</evidence>
<dbReference type="NCBIfam" id="TIGR00431">
    <property type="entry name" value="TruB"/>
    <property type="match status" value="1"/>
</dbReference>
<reference evidence="7" key="2">
    <citation type="submission" date="2022-07" db="EMBL/GenBank/DDBJ databases">
        <title>Complete genome of Mycoplasma caviae type strain G122.</title>
        <authorList>
            <person name="Spergser J."/>
        </authorList>
    </citation>
    <scope>NUCLEOTIDE SEQUENCE</scope>
    <source>
        <strain evidence="7">G122</strain>
    </source>
</reference>
<dbReference type="EMBL" id="CP101806">
    <property type="protein sequence ID" value="UUD34951.1"/>
    <property type="molecule type" value="Genomic_DNA"/>
</dbReference>
<gene>
    <name evidence="5 8" type="primary">truB</name>
    <name evidence="8" type="ORF">NCTC10126_00728</name>
    <name evidence="7" type="ORF">NPA07_04015</name>
</gene>
<dbReference type="Proteomes" id="UP000280036">
    <property type="component" value="Unassembled WGS sequence"/>
</dbReference>
<comment type="catalytic activity">
    <reaction evidence="1 5">
        <text>uridine(55) in tRNA = pseudouridine(55) in tRNA</text>
        <dbReference type="Rhea" id="RHEA:42532"/>
        <dbReference type="Rhea" id="RHEA-COMP:10101"/>
        <dbReference type="Rhea" id="RHEA-COMP:10102"/>
        <dbReference type="ChEBI" id="CHEBI:65314"/>
        <dbReference type="ChEBI" id="CHEBI:65315"/>
        <dbReference type="EC" id="5.4.99.25"/>
    </reaction>
</comment>
<dbReference type="InterPro" id="IPR014780">
    <property type="entry name" value="tRNA_psdUridine_synth_TruB"/>
</dbReference>
<protein>
    <recommendedName>
        <fullName evidence="5">tRNA pseudouridine synthase B</fullName>
        <ecNumber evidence="5">5.4.99.25</ecNumber>
    </recommendedName>
    <alternativeName>
        <fullName evidence="5">tRNA pseudouridine(55) synthase</fullName>
        <shortName evidence="5">Psi55 synthase</shortName>
    </alternativeName>
    <alternativeName>
        <fullName evidence="5">tRNA pseudouridylate synthase</fullName>
    </alternativeName>
    <alternativeName>
        <fullName evidence="5">tRNA-uridine isomerase</fullName>
    </alternativeName>
</protein>
<feature type="domain" description="Pseudouridine synthase II N-terminal" evidence="6">
    <location>
        <begin position="22"/>
        <end position="170"/>
    </location>
</feature>
<dbReference type="InterPro" id="IPR002501">
    <property type="entry name" value="PsdUridine_synth_N"/>
</dbReference>
<dbReference type="Gene3D" id="3.30.2350.10">
    <property type="entry name" value="Pseudouridine synthase"/>
    <property type="match status" value="1"/>
</dbReference>
<proteinExistence type="inferred from homology"/>
<dbReference type="EMBL" id="UZVY01000001">
    <property type="protein sequence ID" value="VDR42221.1"/>
    <property type="molecule type" value="Genomic_DNA"/>
</dbReference>
<keyword evidence="10" id="KW-1185">Reference proteome</keyword>
<organism evidence="8 9">
    <name type="scientific">Mycoplasmopsis caviae</name>
    <dbReference type="NCBI Taxonomy" id="55603"/>
    <lineage>
        <taxon>Bacteria</taxon>
        <taxon>Bacillati</taxon>
        <taxon>Mycoplasmatota</taxon>
        <taxon>Mycoplasmoidales</taxon>
        <taxon>Metamycoplasmataceae</taxon>
        <taxon>Mycoplasmopsis</taxon>
    </lineage>
</organism>
<dbReference type="GO" id="GO:0160148">
    <property type="term" value="F:tRNA pseudouridine(55) synthase activity"/>
    <property type="evidence" value="ECO:0007669"/>
    <property type="project" value="UniProtKB-EC"/>
</dbReference>
<evidence type="ECO:0000256" key="4">
    <source>
        <dbReference type="ARBA" id="ARBA00023235"/>
    </source>
</evidence>
<dbReference type="PANTHER" id="PTHR13767:SF2">
    <property type="entry name" value="PSEUDOURIDYLATE SYNTHASE TRUB1"/>
    <property type="match status" value="1"/>
</dbReference>
<comment type="similarity">
    <text evidence="2 5">Belongs to the pseudouridine synthase TruB family. Type 1 subfamily.</text>
</comment>
<reference evidence="8 9" key="1">
    <citation type="submission" date="2018-12" db="EMBL/GenBank/DDBJ databases">
        <authorList>
            <consortium name="Pathogen Informatics"/>
        </authorList>
    </citation>
    <scope>NUCLEOTIDE SEQUENCE [LARGE SCALE GENOMIC DNA]</scope>
    <source>
        <strain evidence="8 9">NCTC10126</strain>
    </source>
</reference>
<dbReference type="Proteomes" id="UP001058569">
    <property type="component" value="Chromosome"/>
</dbReference>
<dbReference type="HAMAP" id="MF_01080">
    <property type="entry name" value="TruB_bact"/>
    <property type="match status" value="1"/>
</dbReference>
<evidence type="ECO:0000256" key="5">
    <source>
        <dbReference type="HAMAP-Rule" id="MF_01080"/>
    </source>
</evidence>